<dbReference type="EMBL" id="AP027272">
    <property type="protein sequence ID" value="BDX08519.1"/>
    <property type="molecule type" value="Genomic_DNA"/>
</dbReference>
<dbReference type="Pfam" id="PF16036">
    <property type="entry name" value="Chalcone_3"/>
    <property type="match status" value="1"/>
</dbReference>
<evidence type="ECO:0000259" key="1">
    <source>
        <dbReference type="Pfam" id="PF16036"/>
    </source>
</evidence>
<accession>A0AA48HV36</accession>
<proteinExistence type="predicted"/>
<evidence type="ECO:0000313" key="3">
    <source>
        <dbReference type="Proteomes" id="UP001333710"/>
    </source>
</evidence>
<name>A0AA48HV36_9ALTE</name>
<protein>
    <recommendedName>
        <fullName evidence="1">Chalcone isomerase domain-containing protein</fullName>
    </recommendedName>
</protein>
<dbReference type="Proteomes" id="UP001333710">
    <property type="component" value="Chromosome"/>
</dbReference>
<gene>
    <name evidence="2" type="ORF">MACH26_40400</name>
</gene>
<organism evidence="2 3">
    <name type="scientific">Planctobacterium marinum</name>
    <dbReference type="NCBI Taxonomy" id="1631968"/>
    <lineage>
        <taxon>Bacteria</taxon>
        <taxon>Pseudomonadati</taxon>
        <taxon>Pseudomonadota</taxon>
        <taxon>Gammaproteobacteria</taxon>
        <taxon>Alteromonadales</taxon>
        <taxon>Alteromonadaceae</taxon>
        <taxon>Planctobacterium</taxon>
    </lineage>
</organism>
<dbReference type="RefSeq" id="WP_338294588.1">
    <property type="nucleotide sequence ID" value="NZ_AP027272.1"/>
</dbReference>
<feature type="domain" description="Chalcone isomerase" evidence="1">
    <location>
        <begin position="32"/>
        <end position="171"/>
    </location>
</feature>
<dbReference type="AlphaFoldDB" id="A0AA48HV36"/>
<dbReference type="KEGG" id="pmaw:MACH26_40400"/>
<keyword evidence="3" id="KW-1185">Reference proteome</keyword>
<evidence type="ECO:0000313" key="2">
    <source>
        <dbReference type="EMBL" id="BDX08519.1"/>
    </source>
</evidence>
<dbReference type="InterPro" id="IPR016087">
    <property type="entry name" value="Chalcone_isomerase"/>
</dbReference>
<sequence length="175" mass="20540">MNSLRKYRVIAAIVFMLLPAEGYAMENNAPWKSMKLVGEGKLSFLFWDIYYARLYSADGRYQEQAYPLALELTYLRDFTKQQLVEETAKQWKKLGFEDETKTQTWLSRLSELWPDVEEKQSITLYIDNQNRSFFYFNAELLGQIDDAEFSQAFLAIWLSEDTSAPEVRKKLIASL</sequence>
<reference evidence="2" key="1">
    <citation type="submission" date="2023-01" db="EMBL/GenBank/DDBJ databases">
        <title>Complete genome sequence of Planctobacterium marinum strain Dej080120_11.</title>
        <authorList>
            <person name="Ueki S."/>
            <person name="Maruyama F."/>
        </authorList>
    </citation>
    <scope>NUCLEOTIDE SEQUENCE</scope>
    <source>
        <strain evidence="2">Dej080120_11</strain>
    </source>
</reference>